<dbReference type="PANTHER" id="PTHR21366:SF14">
    <property type="entry name" value="GLYOXALASE DOMAIN-CONTAINING PROTEIN 5"/>
    <property type="match status" value="1"/>
</dbReference>
<evidence type="ECO:0000259" key="2">
    <source>
        <dbReference type="PROSITE" id="PS51819"/>
    </source>
</evidence>
<proteinExistence type="predicted"/>
<evidence type="ECO:0000313" key="4">
    <source>
        <dbReference type="Proteomes" id="UP000236286"/>
    </source>
</evidence>
<keyword evidence="1" id="KW-0479">Metal-binding</keyword>
<dbReference type="Pfam" id="PF00903">
    <property type="entry name" value="Glyoxalase"/>
    <property type="match status" value="2"/>
</dbReference>
<dbReference type="Proteomes" id="UP000236286">
    <property type="component" value="Unassembled WGS sequence"/>
</dbReference>
<dbReference type="SUPFAM" id="SSF54593">
    <property type="entry name" value="Glyoxalase/Bleomycin resistance protein/Dihydroxybiphenyl dioxygenase"/>
    <property type="match status" value="1"/>
</dbReference>
<dbReference type="Gene3D" id="3.10.180.10">
    <property type="entry name" value="2,3-Dihydroxybiphenyl 1,2-Dioxygenase, domain 1"/>
    <property type="match status" value="2"/>
</dbReference>
<dbReference type="InterPro" id="IPR004360">
    <property type="entry name" value="Glyas_Fos-R_dOase_dom"/>
</dbReference>
<dbReference type="RefSeq" id="WP_102845296.1">
    <property type="nucleotide sequence ID" value="NZ_PDZR01000034.1"/>
</dbReference>
<dbReference type="AlphaFoldDB" id="A0A2J7TC80"/>
<sequence length="314" mass="35240">MISIQDVVYARYQVVDLDRAAEFMQHFGLLPSARTEKALYLRGYGENHHAYVAELGPENRSIGFALAAKSAKDLDRLAQEVGAPVELINEPGGGRRVVVTDPSGYRVEVVHGIERLARAPMPRVQAVNFGGQRLRVNDVVRPEPGPSHVMRLAHVALHVKNIRDSIAFYESRFGMKISDTYYVGGDKDRMVAAFLRCGLGKEITDHHTVAMVELPKPGFDHISFEVLNWDDIVVGHHHLHDLGNYKHTWGIGRHVDGSNVFDYWRDPFGNKIEHYTDGDSVNDHYPSSHSRFDPADPKTQLSVWGPPLGDDFMV</sequence>
<protein>
    <submittedName>
        <fullName evidence="3">Glyoxalase</fullName>
    </submittedName>
</protein>
<organism evidence="3 4">
    <name type="scientific">Methylocella silvestris</name>
    <dbReference type="NCBI Taxonomy" id="199596"/>
    <lineage>
        <taxon>Bacteria</taxon>
        <taxon>Pseudomonadati</taxon>
        <taxon>Pseudomonadota</taxon>
        <taxon>Alphaproteobacteria</taxon>
        <taxon>Hyphomicrobiales</taxon>
        <taxon>Beijerinckiaceae</taxon>
        <taxon>Methylocella</taxon>
    </lineage>
</organism>
<name>A0A2J7TC80_METSI</name>
<gene>
    <name evidence="3" type="ORF">CR492_18990</name>
</gene>
<reference evidence="3 4" key="1">
    <citation type="submission" date="2017-10" db="EMBL/GenBank/DDBJ databases">
        <title>Genome announcement of Methylocella silvestris TVC from permafrost.</title>
        <authorList>
            <person name="Wang J."/>
            <person name="Geng K."/>
            <person name="Ul-Haque F."/>
            <person name="Crombie A.T."/>
            <person name="Street L.E."/>
            <person name="Wookey P.A."/>
            <person name="Murrell J.C."/>
            <person name="Pratscher J."/>
        </authorList>
    </citation>
    <scope>NUCLEOTIDE SEQUENCE [LARGE SCALE GENOMIC DNA]</scope>
    <source>
        <strain evidence="3 4">TVC</strain>
    </source>
</reference>
<accession>A0A2J7TC80</accession>
<dbReference type="GO" id="GO:0004462">
    <property type="term" value="F:lactoylglutathione lyase activity"/>
    <property type="evidence" value="ECO:0007669"/>
    <property type="project" value="InterPro"/>
</dbReference>
<dbReference type="PROSITE" id="PS00934">
    <property type="entry name" value="GLYOXALASE_I_1"/>
    <property type="match status" value="1"/>
</dbReference>
<feature type="domain" description="VOC" evidence="2">
    <location>
        <begin position="151"/>
        <end position="277"/>
    </location>
</feature>
<evidence type="ECO:0000313" key="3">
    <source>
        <dbReference type="EMBL" id="PNG24376.1"/>
    </source>
</evidence>
<dbReference type="InterPro" id="IPR050383">
    <property type="entry name" value="GlyoxalaseI/FosfomycinResist"/>
</dbReference>
<dbReference type="InterPro" id="IPR029068">
    <property type="entry name" value="Glyas_Bleomycin-R_OHBP_Dase"/>
</dbReference>
<dbReference type="InterPro" id="IPR018146">
    <property type="entry name" value="Glyoxalase_1_CS"/>
</dbReference>
<dbReference type="PROSITE" id="PS51819">
    <property type="entry name" value="VOC"/>
    <property type="match status" value="1"/>
</dbReference>
<dbReference type="PANTHER" id="PTHR21366">
    <property type="entry name" value="GLYOXALASE FAMILY PROTEIN"/>
    <property type="match status" value="1"/>
</dbReference>
<comment type="caution">
    <text evidence="3">The sequence shown here is derived from an EMBL/GenBank/DDBJ whole genome shotgun (WGS) entry which is preliminary data.</text>
</comment>
<dbReference type="OrthoDB" id="9803142at2"/>
<dbReference type="InterPro" id="IPR037523">
    <property type="entry name" value="VOC_core"/>
</dbReference>
<dbReference type="GO" id="GO:0046872">
    <property type="term" value="F:metal ion binding"/>
    <property type="evidence" value="ECO:0007669"/>
    <property type="project" value="UniProtKB-KW"/>
</dbReference>
<evidence type="ECO:0000256" key="1">
    <source>
        <dbReference type="ARBA" id="ARBA00022723"/>
    </source>
</evidence>
<dbReference type="EMBL" id="PDZR01000034">
    <property type="protein sequence ID" value="PNG24376.1"/>
    <property type="molecule type" value="Genomic_DNA"/>
</dbReference>